<proteinExistence type="predicted"/>
<name>A0A3N1GB32_9ACTN</name>
<protein>
    <submittedName>
        <fullName evidence="2">Uncharacterized protein</fullName>
    </submittedName>
</protein>
<evidence type="ECO:0000256" key="1">
    <source>
        <dbReference type="SAM" id="MobiDB-lite"/>
    </source>
</evidence>
<comment type="caution">
    <text evidence="2">The sequence shown here is derived from an EMBL/GenBank/DDBJ whole genome shotgun (WGS) entry which is preliminary data.</text>
</comment>
<sequence>MAIPGSGPAANCPQFPYAPTARDEPHRGQVHSARPAVG</sequence>
<accession>A0A3N1GB32</accession>
<dbReference type="AlphaFoldDB" id="A0A3N1GB32"/>
<dbReference type="EMBL" id="RJKL01000001">
    <property type="protein sequence ID" value="ROP27431.1"/>
    <property type="molecule type" value="Genomic_DNA"/>
</dbReference>
<organism evidence="2 3">
    <name type="scientific">Couchioplanes caeruleus</name>
    <dbReference type="NCBI Taxonomy" id="56438"/>
    <lineage>
        <taxon>Bacteria</taxon>
        <taxon>Bacillati</taxon>
        <taxon>Actinomycetota</taxon>
        <taxon>Actinomycetes</taxon>
        <taxon>Micromonosporales</taxon>
        <taxon>Micromonosporaceae</taxon>
        <taxon>Couchioplanes</taxon>
    </lineage>
</organism>
<evidence type="ECO:0000313" key="2">
    <source>
        <dbReference type="EMBL" id="ROP27431.1"/>
    </source>
</evidence>
<evidence type="ECO:0000313" key="3">
    <source>
        <dbReference type="Proteomes" id="UP000271683"/>
    </source>
</evidence>
<reference evidence="2 3" key="1">
    <citation type="submission" date="2018-11" db="EMBL/GenBank/DDBJ databases">
        <title>Sequencing the genomes of 1000 actinobacteria strains.</title>
        <authorList>
            <person name="Klenk H.-P."/>
        </authorList>
    </citation>
    <scope>NUCLEOTIDE SEQUENCE [LARGE SCALE GENOMIC DNA]</scope>
    <source>
        <strain evidence="2 3">DSM 43634</strain>
    </source>
</reference>
<dbReference type="Proteomes" id="UP000271683">
    <property type="component" value="Unassembled WGS sequence"/>
</dbReference>
<gene>
    <name evidence="2" type="ORF">EDD30_0102</name>
</gene>
<feature type="region of interest" description="Disordered" evidence="1">
    <location>
        <begin position="1"/>
        <end position="38"/>
    </location>
</feature>